<evidence type="ECO:0000313" key="1">
    <source>
        <dbReference type="EMBL" id="KKZ12073.1"/>
    </source>
</evidence>
<protein>
    <submittedName>
        <fullName evidence="1">Uncharacterized protein</fullName>
    </submittedName>
</protein>
<accession>A0A0G2IW81</accession>
<evidence type="ECO:0000313" key="2">
    <source>
        <dbReference type="Proteomes" id="UP000035067"/>
    </source>
</evidence>
<sequence length="130" mass="13919">MQRAEVNRARHQLRLTLSAWLTKSNAAVMGITTITAPQTRLLRKAEREGVTEADARLAHSVRELPAPGPELLKTELLNRMPYAVARSGSAMGNAVATDSATGCCQGVTGCLHDMTCRITGCLTGCCHNIT</sequence>
<dbReference type="AlphaFoldDB" id="A0A0G2IW81"/>
<name>A0A0G2IW81_9SYNE</name>
<comment type="caution">
    <text evidence="1">The sequence shown here is derived from an EMBL/GenBank/DDBJ whole genome shotgun (WGS) entry which is preliminary data.</text>
</comment>
<proteinExistence type="predicted"/>
<reference evidence="1 2" key="1">
    <citation type="submission" date="2015-01" db="EMBL/GenBank/DDBJ databases">
        <title>Lifestyle Evolution in Cyanobacterial Symbionts of Sponges.</title>
        <authorList>
            <person name="Burgsdorf I."/>
            <person name="Slaby B.M."/>
            <person name="Handley K.M."/>
            <person name="Haber M."/>
            <person name="Blom J."/>
            <person name="Marshall C.W."/>
            <person name="Gilbert J.A."/>
            <person name="Hentschel U."/>
            <person name="Steindler L."/>
        </authorList>
    </citation>
    <scope>NUCLEOTIDE SEQUENCE [LARGE SCALE GENOMIC DNA]</scope>
    <source>
        <strain evidence="1">SP3</strain>
    </source>
</reference>
<dbReference type="EMBL" id="JXQG01000030">
    <property type="protein sequence ID" value="KKZ12073.1"/>
    <property type="molecule type" value="Genomic_DNA"/>
</dbReference>
<feature type="non-terminal residue" evidence="1">
    <location>
        <position position="130"/>
    </location>
</feature>
<gene>
    <name evidence="1" type="ORF">TE42_05955</name>
</gene>
<organism evidence="1 2">
    <name type="scientific">Candidatus Synechococcus spongiarum SP3</name>
    <dbReference type="NCBI Taxonomy" id="1604020"/>
    <lineage>
        <taxon>Bacteria</taxon>
        <taxon>Bacillati</taxon>
        <taxon>Cyanobacteriota</taxon>
        <taxon>Cyanophyceae</taxon>
        <taxon>Synechococcales</taxon>
        <taxon>Synechococcaceae</taxon>
        <taxon>Synechococcus</taxon>
    </lineage>
</organism>
<dbReference type="Proteomes" id="UP000035067">
    <property type="component" value="Unassembled WGS sequence"/>
</dbReference>